<dbReference type="SUPFAM" id="SSF48208">
    <property type="entry name" value="Six-hairpin glycosidases"/>
    <property type="match status" value="1"/>
</dbReference>
<accession>A0A1I5CR84</accession>
<feature type="domain" description="Trehalase-like N-terminal" evidence="3">
    <location>
        <begin position="18"/>
        <end position="124"/>
    </location>
</feature>
<organism evidence="4 5">
    <name type="scientific">Mycetocola miduiensis</name>
    <dbReference type="NCBI Taxonomy" id="995034"/>
    <lineage>
        <taxon>Bacteria</taxon>
        <taxon>Bacillati</taxon>
        <taxon>Actinomycetota</taxon>
        <taxon>Actinomycetes</taxon>
        <taxon>Micrococcales</taxon>
        <taxon>Microbacteriaceae</taxon>
        <taxon>Mycetocola</taxon>
    </lineage>
</organism>
<dbReference type="Proteomes" id="UP000198867">
    <property type="component" value="Unassembled WGS sequence"/>
</dbReference>
<dbReference type="Gene3D" id="1.50.10.10">
    <property type="match status" value="1"/>
</dbReference>
<dbReference type="RefSeq" id="WP_245762524.1">
    <property type="nucleotide sequence ID" value="NZ_FOVM01000007.1"/>
</dbReference>
<keyword evidence="5" id="KW-1185">Reference proteome</keyword>
<feature type="region of interest" description="Disordered" evidence="1">
    <location>
        <begin position="609"/>
        <end position="648"/>
    </location>
</feature>
<dbReference type="STRING" id="995034.SAMN05216219_2501"/>
<evidence type="ECO:0000259" key="2">
    <source>
        <dbReference type="Pfam" id="PF00723"/>
    </source>
</evidence>
<feature type="domain" description="GH15-like" evidence="2">
    <location>
        <begin position="238"/>
        <end position="600"/>
    </location>
</feature>
<evidence type="ECO:0000313" key="4">
    <source>
        <dbReference type="EMBL" id="SFN89462.1"/>
    </source>
</evidence>
<proteinExistence type="predicted"/>
<sequence>MTAAKKTTSVQEPDSTDRPYPIEDYALIGDLHTAALISRKGTLDWLCMPRFDSSSMFAALVGPEDAGHWTLAPRGKVTHTERAYLPGTFVLRTLWRTEEGEAEVIEFMPLHDQRANLVRRVRGLRGKVSFRQILRLRFDYSAAVPWIRQLPYDGGTALLATAGPDAVLIQGPRLRADGLRHIADFEVVEDQIVDLVLTWYKSYLEPPEPTDVDGALRRTVGWWEDWARRSNPPAPFDEQVQRSLLVLRALTHEDTGGIVAAATMSLPEEDGGVRNWDYRYVWLRDAALTIGVLMTHGYRDEAEEWRQWLLRAIAGDPADVQIMYALGGERRLPEFEVPQLSGYGGAVPVRVGNAAYLQRQWDIFGEVMVALHGARTAGLEESEASWPLQLALLKFLEENWHKPDRGIWEIRGEERYFTHSRAMVWAAFDRGVRGITEFGLPGDAERWASLRDQVYEEIMARGFDAERNTFVQHYDTGAVDAALLQLPQIGFLEPDDPRMLGTVAALEDELMVDGLLLRYRAETGVDGLAGTEHPFLACSFWLVEQYAASGRVLDARKLMGQLTTLVNDLGLLSEEYDPVRRLQVGNIPQALSHLSLVRAADAIAAAEKGQEQELPLVRGESEGDQAAAANETGDEELPAATGETTSKT</sequence>
<dbReference type="InterPro" id="IPR012341">
    <property type="entry name" value="6hp_glycosidase-like_sf"/>
</dbReference>
<dbReference type="InterPro" id="IPR045582">
    <property type="entry name" value="Trehalase-like_N"/>
</dbReference>
<evidence type="ECO:0000256" key="1">
    <source>
        <dbReference type="SAM" id="MobiDB-lite"/>
    </source>
</evidence>
<name>A0A1I5CR84_9MICO</name>
<evidence type="ECO:0000259" key="3">
    <source>
        <dbReference type="Pfam" id="PF19291"/>
    </source>
</evidence>
<dbReference type="EMBL" id="FOVM01000007">
    <property type="protein sequence ID" value="SFN89462.1"/>
    <property type="molecule type" value="Genomic_DNA"/>
</dbReference>
<dbReference type="PANTHER" id="PTHR31616">
    <property type="entry name" value="TREHALASE"/>
    <property type="match status" value="1"/>
</dbReference>
<dbReference type="InterPro" id="IPR011613">
    <property type="entry name" value="GH15-like"/>
</dbReference>
<gene>
    <name evidence="4" type="ORF">SAMN05216219_2501</name>
</gene>
<dbReference type="Pfam" id="PF00723">
    <property type="entry name" value="Glyco_hydro_15"/>
    <property type="match status" value="1"/>
</dbReference>
<protein>
    <submittedName>
        <fullName evidence="4">Glucoamylase (Glucan-1,4-alpha-glucosidase), GH15 family</fullName>
    </submittedName>
</protein>
<evidence type="ECO:0000313" key="5">
    <source>
        <dbReference type="Proteomes" id="UP000198867"/>
    </source>
</evidence>
<dbReference type="GO" id="GO:0004553">
    <property type="term" value="F:hydrolase activity, hydrolyzing O-glycosyl compounds"/>
    <property type="evidence" value="ECO:0007669"/>
    <property type="project" value="TreeGrafter"/>
</dbReference>
<dbReference type="PANTHER" id="PTHR31616:SF0">
    <property type="entry name" value="GLUCAN 1,4-ALPHA-GLUCOSIDASE"/>
    <property type="match status" value="1"/>
</dbReference>
<dbReference type="Pfam" id="PF19291">
    <property type="entry name" value="TREH_N"/>
    <property type="match status" value="1"/>
</dbReference>
<dbReference type="InterPro" id="IPR008928">
    <property type="entry name" value="6-hairpin_glycosidase_sf"/>
</dbReference>
<reference evidence="5" key="1">
    <citation type="submission" date="2016-10" db="EMBL/GenBank/DDBJ databases">
        <authorList>
            <person name="Varghese N."/>
            <person name="Submissions S."/>
        </authorList>
    </citation>
    <scope>NUCLEOTIDE SEQUENCE [LARGE SCALE GENOMIC DNA]</scope>
    <source>
        <strain evidence="5">CGMCC 1.11101</strain>
    </source>
</reference>
<dbReference type="AlphaFoldDB" id="A0A1I5CR84"/>
<dbReference type="GO" id="GO:0005975">
    <property type="term" value="P:carbohydrate metabolic process"/>
    <property type="evidence" value="ECO:0007669"/>
    <property type="project" value="InterPro"/>
</dbReference>